<evidence type="ECO:0000256" key="3">
    <source>
        <dbReference type="ARBA" id="ARBA00022505"/>
    </source>
</evidence>
<dbReference type="GeneID" id="99865616"/>
<reference evidence="7 8" key="1">
    <citation type="submission" date="2021-01" db="EMBL/GenBank/DDBJ databases">
        <title>Complete genome sequence of Erwinia rhapontici MAFF 311153.</title>
        <authorList>
            <person name="Morohoshi T."/>
            <person name="Someya N."/>
        </authorList>
    </citation>
    <scope>NUCLEOTIDE SEQUENCE [LARGE SCALE GENOMIC DNA]</scope>
    <source>
        <strain evidence="7 8">MAFF 311153</strain>
    </source>
</reference>
<dbReference type="NCBIfam" id="TIGR00638">
    <property type="entry name" value="Mop"/>
    <property type="match status" value="1"/>
</dbReference>
<organism evidence="7 8">
    <name type="scientific">Erwinia rhapontici</name>
    <name type="common">Pectobacterium rhapontici</name>
    <dbReference type="NCBI Taxonomy" id="55212"/>
    <lineage>
        <taxon>Bacteria</taxon>
        <taxon>Pseudomonadati</taxon>
        <taxon>Pseudomonadota</taxon>
        <taxon>Gammaproteobacteria</taxon>
        <taxon>Enterobacterales</taxon>
        <taxon>Erwiniaceae</taxon>
        <taxon>Erwinia</taxon>
    </lineage>
</organism>
<evidence type="ECO:0000256" key="4">
    <source>
        <dbReference type="ARBA" id="ARBA00022737"/>
    </source>
</evidence>
<dbReference type="Pfam" id="PF00126">
    <property type="entry name" value="HTH_1"/>
    <property type="match status" value="1"/>
</dbReference>
<dbReference type="InterPro" id="IPR016462">
    <property type="entry name" value="ModE"/>
</dbReference>
<feature type="domain" description="Mop" evidence="6">
    <location>
        <begin position="191"/>
        <end position="257"/>
    </location>
</feature>
<dbReference type="SUPFAM" id="SSF46785">
    <property type="entry name" value="Winged helix' DNA-binding domain"/>
    <property type="match status" value="1"/>
</dbReference>
<dbReference type="InterPro" id="IPR051815">
    <property type="entry name" value="Molybdate_resp_trans_reg"/>
</dbReference>
<evidence type="ECO:0000259" key="6">
    <source>
        <dbReference type="PROSITE" id="PS51866"/>
    </source>
</evidence>
<evidence type="ECO:0000256" key="2">
    <source>
        <dbReference type="ARBA" id="ARBA00022448"/>
    </source>
</evidence>
<evidence type="ECO:0000313" key="7">
    <source>
        <dbReference type="EMBL" id="BCQ33949.1"/>
    </source>
</evidence>
<dbReference type="NCBIfam" id="TIGR00637">
    <property type="entry name" value="ModE_repress"/>
    <property type="match status" value="1"/>
</dbReference>
<dbReference type="EMBL" id="AP024329">
    <property type="protein sequence ID" value="BCQ33949.1"/>
    <property type="molecule type" value="Genomic_DNA"/>
</dbReference>
<dbReference type="InterPro" id="IPR008995">
    <property type="entry name" value="Mo/tungstate-bd_C_term_dom"/>
</dbReference>
<dbReference type="PANTHER" id="PTHR30432">
    <property type="entry name" value="TRANSCRIPTIONAL REGULATOR MODE"/>
    <property type="match status" value="1"/>
</dbReference>
<evidence type="ECO:0000256" key="1">
    <source>
        <dbReference type="ARBA" id="ARBA00008110"/>
    </source>
</evidence>
<dbReference type="PANTHER" id="PTHR30432:SF1">
    <property type="entry name" value="DNA-BINDING TRANSCRIPTIONAL DUAL REGULATOR MODE"/>
    <property type="match status" value="1"/>
</dbReference>
<keyword evidence="8" id="KW-1185">Reference proteome</keyword>
<comment type="similarity">
    <text evidence="1 5">Belongs to the ModE family.</text>
</comment>
<dbReference type="Gene3D" id="2.40.50.100">
    <property type="match status" value="2"/>
</dbReference>
<accession>A0ABM7MXQ9</accession>
<dbReference type="InterPro" id="IPR005116">
    <property type="entry name" value="Transp-assoc_OB_typ1"/>
</dbReference>
<name>A0ABM7MXQ9_ERWRD</name>
<dbReference type="InterPro" id="IPR004606">
    <property type="entry name" value="Mop_domain"/>
</dbReference>
<keyword evidence="3 5" id="KW-0500">Molybdenum</keyword>
<keyword evidence="4" id="KW-0677">Repeat</keyword>
<proteinExistence type="inferred from homology"/>
<dbReference type="RefSeq" id="WP_133841204.1">
    <property type="nucleotide sequence ID" value="NZ_AP024329.1"/>
</dbReference>
<dbReference type="InterPro" id="IPR036390">
    <property type="entry name" value="WH_DNA-bd_sf"/>
</dbReference>
<dbReference type="SUPFAM" id="SSF50331">
    <property type="entry name" value="MOP-like"/>
    <property type="match status" value="1"/>
</dbReference>
<dbReference type="InterPro" id="IPR036388">
    <property type="entry name" value="WH-like_DNA-bd_sf"/>
</dbReference>
<protein>
    <submittedName>
        <fullName evidence="7">Molybdenum-dependent transcriptional regulator</fullName>
    </submittedName>
</protein>
<dbReference type="Pfam" id="PF03459">
    <property type="entry name" value="TOBE"/>
    <property type="match status" value="2"/>
</dbReference>
<dbReference type="Gene3D" id="1.10.10.10">
    <property type="entry name" value="Winged helix-like DNA-binding domain superfamily/Winged helix DNA-binding domain"/>
    <property type="match status" value="1"/>
</dbReference>
<dbReference type="PROSITE" id="PS51866">
    <property type="entry name" value="MOP"/>
    <property type="match status" value="2"/>
</dbReference>
<sequence length="259" mass="28004">MQADISLILKLQQRLFADPRRIELLRQVKESGSISQGAKLAGISYKSAWDAINEMNQLADRTLVDRATGGKGGGGAVVTAYGERLLQLYALLEQIQQKAFDVLQDDALPGSLLGAIARFSLQTSARNQLFGTLIARDERPVQQHIRVQLADGQTQIQVALTEVSANRLQLTHGKEVLVLIKAPWIEVTRAPTQADNQLAGTVSQIEQGETHSEVLIAVGGGEILCATVDNLHIVQQKIEPGATVTASFNADRVIIATLL</sequence>
<dbReference type="Proteomes" id="UP000677515">
    <property type="component" value="Chromosome"/>
</dbReference>
<dbReference type="NCBIfam" id="NF007957">
    <property type="entry name" value="PRK10676.1"/>
    <property type="match status" value="1"/>
</dbReference>
<feature type="domain" description="Mop" evidence="6">
    <location>
        <begin position="122"/>
        <end position="189"/>
    </location>
</feature>
<evidence type="ECO:0000256" key="5">
    <source>
        <dbReference type="PIRNR" id="PIRNR005763"/>
    </source>
</evidence>
<keyword evidence="2 5" id="KW-0813">Transport</keyword>
<evidence type="ECO:0000313" key="8">
    <source>
        <dbReference type="Proteomes" id="UP000677515"/>
    </source>
</evidence>
<dbReference type="InterPro" id="IPR003725">
    <property type="entry name" value="ModE-bd_N"/>
</dbReference>
<gene>
    <name evidence="7" type="primary">modE</name>
    <name evidence="7" type="ORF">ERHA53_12920</name>
</gene>
<dbReference type="InterPro" id="IPR000847">
    <property type="entry name" value="LysR_HTH_N"/>
</dbReference>
<dbReference type="PIRSF" id="PIRSF005763">
    <property type="entry name" value="Txn_reg_ModE"/>
    <property type="match status" value="1"/>
</dbReference>